<dbReference type="eggNOG" id="ENOG502S764">
    <property type="taxonomic scope" value="Eukaryota"/>
</dbReference>
<dbReference type="PANTHER" id="PTHR38646:SF1">
    <property type="entry name" value="DUF202 DOMAIN-CONTAINING PROTEIN"/>
    <property type="match status" value="1"/>
</dbReference>
<dbReference type="OMA" id="HSRHDFA"/>
<dbReference type="EMBL" id="JH687399">
    <property type="protein sequence ID" value="EIM80212.1"/>
    <property type="molecule type" value="Genomic_DNA"/>
</dbReference>
<dbReference type="AlphaFoldDB" id="R7S0Y1"/>
<evidence type="ECO:0000256" key="1">
    <source>
        <dbReference type="SAM" id="Phobius"/>
    </source>
</evidence>
<evidence type="ECO:0008006" key="4">
    <source>
        <dbReference type="Google" id="ProtNLM"/>
    </source>
</evidence>
<feature type="transmembrane region" description="Helical" evidence="1">
    <location>
        <begin position="60"/>
        <end position="81"/>
    </location>
</feature>
<gene>
    <name evidence="2" type="ORF">STEHIDRAFT_150776</name>
</gene>
<keyword evidence="1" id="KW-0812">Transmembrane</keyword>
<feature type="transmembrane region" description="Helical" evidence="1">
    <location>
        <begin position="134"/>
        <end position="157"/>
    </location>
</feature>
<sequence length="159" mass="17944">MSTVGGHRYRGHRAESFVADVDELIEVRARQRTFNGAYSRTALGNLGYSLAILKLFDRRFYRIGLLYAVLAALLFVCSFLRSRHSQHDFADKYKPSSNDCCDDAKTQERLRALRVIKTKGQENERNFGRPFVTAGWIVVAVTGVVAAVEIALVVLILKY</sequence>
<keyword evidence="3" id="KW-1185">Reference proteome</keyword>
<accession>R7S0Y1</accession>
<proteinExistence type="predicted"/>
<evidence type="ECO:0000313" key="3">
    <source>
        <dbReference type="Proteomes" id="UP000053927"/>
    </source>
</evidence>
<keyword evidence="1" id="KW-0472">Membrane</keyword>
<reference evidence="3" key="1">
    <citation type="journal article" date="2012" name="Science">
        <title>The Paleozoic origin of enzymatic lignin decomposition reconstructed from 31 fungal genomes.</title>
        <authorList>
            <person name="Floudas D."/>
            <person name="Binder M."/>
            <person name="Riley R."/>
            <person name="Barry K."/>
            <person name="Blanchette R.A."/>
            <person name="Henrissat B."/>
            <person name="Martinez A.T."/>
            <person name="Otillar R."/>
            <person name="Spatafora J.W."/>
            <person name="Yadav J.S."/>
            <person name="Aerts A."/>
            <person name="Benoit I."/>
            <person name="Boyd A."/>
            <person name="Carlson A."/>
            <person name="Copeland A."/>
            <person name="Coutinho P.M."/>
            <person name="de Vries R.P."/>
            <person name="Ferreira P."/>
            <person name="Findley K."/>
            <person name="Foster B."/>
            <person name="Gaskell J."/>
            <person name="Glotzer D."/>
            <person name="Gorecki P."/>
            <person name="Heitman J."/>
            <person name="Hesse C."/>
            <person name="Hori C."/>
            <person name="Igarashi K."/>
            <person name="Jurgens J.A."/>
            <person name="Kallen N."/>
            <person name="Kersten P."/>
            <person name="Kohler A."/>
            <person name="Kuees U."/>
            <person name="Kumar T.K.A."/>
            <person name="Kuo A."/>
            <person name="LaButti K."/>
            <person name="Larrondo L.F."/>
            <person name="Lindquist E."/>
            <person name="Ling A."/>
            <person name="Lombard V."/>
            <person name="Lucas S."/>
            <person name="Lundell T."/>
            <person name="Martin R."/>
            <person name="McLaughlin D.J."/>
            <person name="Morgenstern I."/>
            <person name="Morin E."/>
            <person name="Murat C."/>
            <person name="Nagy L.G."/>
            <person name="Nolan M."/>
            <person name="Ohm R.A."/>
            <person name="Patyshakuliyeva A."/>
            <person name="Rokas A."/>
            <person name="Ruiz-Duenas F.J."/>
            <person name="Sabat G."/>
            <person name="Salamov A."/>
            <person name="Samejima M."/>
            <person name="Schmutz J."/>
            <person name="Slot J.C."/>
            <person name="St John F."/>
            <person name="Stenlid J."/>
            <person name="Sun H."/>
            <person name="Sun S."/>
            <person name="Syed K."/>
            <person name="Tsang A."/>
            <person name="Wiebenga A."/>
            <person name="Young D."/>
            <person name="Pisabarro A."/>
            <person name="Eastwood D.C."/>
            <person name="Martin F."/>
            <person name="Cullen D."/>
            <person name="Grigoriev I.V."/>
            <person name="Hibbett D.S."/>
        </authorList>
    </citation>
    <scope>NUCLEOTIDE SEQUENCE [LARGE SCALE GENOMIC DNA]</scope>
    <source>
        <strain evidence="3">FP-91666</strain>
    </source>
</reference>
<keyword evidence="1" id="KW-1133">Transmembrane helix</keyword>
<name>R7S0Y1_STEHR</name>
<dbReference type="KEGG" id="shs:STEHIDRAFT_150776"/>
<dbReference type="GeneID" id="18800104"/>
<evidence type="ECO:0000313" key="2">
    <source>
        <dbReference type="EMBL" id="EIM80212.1"/>
    </source>
</evidence>
<organism evidence="2 3">
    <name type="scientific">Stereum hirsutum (strain FP-91666)</name>
    <name type="common">White-rot fungus</name>
    <dbReference type="NCBI Taxonomy" id="721885"/>
    <lineage>
        <taxon>Eukaryota</taxon>
        <taxon>Fungi</taxon>
        <taxon>Dikarya</taxon>
        <taxon>Basidiomycota</taxon>
        <taxon>Agaricomycotina</taxon>
        <taxon>Agaricomycetes</taxon>
        <taxon>Russulales</taxon>
        <taxon>Stereaceae</taxon>
        <taxon>Stereum</taxon>
    </lineage>
</organism>
<dbReference type="PANTHER" id="PTHR38646">
    <property type="entry name" value="YALI0F00814P"/>
    <property type="match status" value="1"/>
</dbReference>
<dbReference type="OrthoDB" id="2555434at2759"/>
<protein>
    <recommendedName>
        <fullName evidence="4">DUF202 domain-containing protein</fullName>
    </recommendedName>
</protein>
<dbReference type="Proteomes" id="UP000053927">
    <property type="component" value="Unassembled WGS sequence"/>
</dbReference>
<dbReference type="RefSeq" id="XP_007310817.1">
    <property type="nucleotide sequence ID" value="XM_007310755.1"/>
</dbReference>